<sequence length="61" mass="6657">MARTIEPAPGQTYGEWASASNWVASGQHASSFYEAIRACFQLAALHPHLTFVPFARVKAHA</sequence>
<proteinExistence type="predicted"/>
<evidence type="ECO:0000313" key="1">
    <source>
        <dbReference type="EMBL" id="GLZ82129.1"/>
    </source>
</evidence>
<dbReference type="AlphaFoldDB" id="A0A9W6WD02"/>
<evidence type="ECO:0000313" key="2">
    <source>
        <dbReference type="Proteomes" id="UP001165079"/>
    </source>
</evidence>
<gene>
    <name evidence="1" type="ORF">Afil01_69360</name>
</gene>
<reference evidence="1" key="1">
    <citation type="submission" date="2023-03" db="EMBL/GenBank/DDBJ databases">
        <title>Actinorhabdospora filicis NBRC 111898.</title>
        <authorList>
            <person name="Ichikawa N."/>
            <person name="Sato H."/>
            <person name="Tonouchi N."/>
        </authorList>
    </citation>
    <scope>NUCLEOTIDE SEQUENCE</scope>
    <source>
        <strain evidence="1">NBRC 111898</strain>
    </source>
</reference>
<keyword evidence="2" id="KW-1185">Reference proteome</keyword>
<dbReference type="EMBL" id="BSTX01000010">
    <property type="protein sequence ID" value="GLZ82129.1"/>
    <property type="molecule type" value="Genomic_DNA"/>
</dbReference>
<organism evidence="1 2">
    <name type="scientific">Actinorhabdospora filicis</name>
    <dbReference type="NCBI Taxonomy" id="1785913"/>
    <lineage>
        <taxon>Bacteria</taxon>
        <taxon>Bacillati</taxon>
        <taxon>Actinomycetota</taxon>
        <taxon>Actinomycetes</taxon>
        <taxon>Micromonosporales</taxon>
        <taxon>Micromonosporaceae</taxon>
        <taxon>Actinorhabdospora</taxon>
    </lineage>
</organism>
<protein>
    <submittedName>
        <fullName evidence="1">Uncharacterized protein</fullName>
    </submittedName>
</protein>
<accession>A0A9W6WD02</accession>
<dbReference type="Proteomes" id="UP001165079">
    <property type="component" value="Unassembled WGS sequence"/>
</dbReference>
<name>A0A9W6WD02_9ACTN</name>
<comment type="caution">
    <text evidence="1">The sequence shown here is derived from an EMBL/GenBank/DDBJ whole genome shotgun (WGS) entry which is preliminary data.</text>
</comment>